<evidence type="ECO:0008006" key="3">
    <source>
        <dbReference type="Google" id="ProtNLM"/>
    </source>
</evidence>
<protein>
    <recommendedName>
        <fullName evidence="3">Lipoprotein</fullName>
    </recommendedName>
</protein>
<dbReference type="AlphaFoldDB" id="A0AAJ1UWJ7"/>
<organism evidence="1 2">
    <name type="scientific">Mycoplasma phocimorsus</name>
    <dbReference type="NCBI Taxonomy" id="3045839"/>
    <lineage>
        <taxon>Bacteria</taxon>
        <taxon>Bacillati</taxon>
        <taxon>Mycoplasmatota</taxon>
        <taxon>Mollicutes</taxon>
        <taxon>Mycoplasmataceae</taxon>
        <taxon>Mycoplasma</taxon>
    </lineage>
</organism>
<gene>
    <name evidence="1" type="ORF">QLQ80_00260</name>
</gene>
<name>A0AAJ1UWJ7_9MOLU</name>
<accession>A0AAJ1UWJ7</accession>
<comment type="caution">
    <text evidence="1">The sequence shown here is derived from an EMBL/GenBank/DDBJ whole genome shotgun (WGS) entry which is preliminary data.</text>
</comment>
<evidence type="ECO:0000313" key="1">
    <source>
        <dbReference type="EMBL" id="MDJ1645525.1"/>
    </source>
</evidence>
<keyword evidence="2" id="KW-1185">Reference proteome</keyword>
<dbReference type="RefSeq" id="WP_283827080.1">
    <property type="nucleotide sequence ID" value="NZ_JASDDP010000004.1"/>
</dbReference>
<dbReference type="Proteomes" id="UP001224428">
    <property type="component" value="Unassembled WGS sequence"/>
</dbReference>
<dbReference type="PROSITE" id="PS51257">
    <property type="entry name" value="PROKAR_LIPOPROTEIN"/>
    <property type="match status" value="1"/>
</dbReference>
<proteinExistence type="predicted"/>
<dbReference type="EMBL" id="JASDDP010000004">
    <property type="protein sequence ID" value="MDJ1645525.1"/>
    <property type="molecule type" value="Genomic_DNA"/>
</dbReference>
<evidence type="ECO:0000313" key="2">
    <source>
        <dbReference type="Proteomes" id="UP001224428"/>
    </source>
</evidence>
<reference evidence="1" key="1">
    <citation type="submission" date="2023-05" db="EMBL/GenBank/DDBJ databases">
        <title>Mycoplasma phocimorsus sp. nov., isolated from Scandinavian patients with seal finger or septic arthritis after contact with seals.</title>
        <authorList>
            <person name="Skafte-Holm A."/>
            <person name="Pedersen T.R."/>
            <person name="Froelund M."/>
            <person name="Stegger M."/>
            <person name="Qvortrup K."/>
            <person name="Michaels D.L."/>
            <person name="Brown D.R."/>
            <person name="Jensen J.S."/>
        </authorList>
    </citation>
    <scope>NUCLEOTIDE SEQUENCE</scope>
    <source>
        <strain evidence="1">M5725</strain>
    </source>
</reference>
<sequence length="502" mass="59220">MLKNISKLIMQFSFILFITITTLGCSQTKEKEEILKEKHAKITLKLVNNQFHVLNENDKLNLNTYNNIENNINDLHKNEAKSLLSETKFLYKNSQVNSRKTNTLLNFFNNESSKWKSKAVTFFSFLAISSAIGLGIYFEEYYSKTKHNLKTWFWSNIYNKNKHYLFTDLKVENKNEFYKLLLSLYKYKDEHKENNILLLLDKIIKEVLNLFISQISFKNILNGQLFIKLNEEAKKLCNVNFITELKDIKTKLPMITNVFEDPNVLGPFLDFFYTLKNSKLTLINEKYKDIFKEETQNKIIGNSQTSSKRVKRSLSKENSQQKQFNFWDLLNFNTNNINNLNTEEIKNFLKSNKEDIKKYLPLAKSILKNNLKIEDNNISELLDNIIKNDTVSEQSIEKVKETLKSKNINDILTKDKIVEKLLSQDIKDLPELQMAKDILKPLKNGIQKLKNKSEYNQKIDWLIEIIINAISIYFNKQENKFISYETLKELLKGYLDYKNNKK</sequence>